<dbReference type="PANTHER" id="PTHR33392">
    <property type="entry name" value="POLYISOPRENYL-TEICHOIC ACID--PEPTIDOGLYCAN TEICHOIC ACID TRANSFERASE TAGU"/>
    <property type="match status" value="1"/>
</dbReference>
<name>A0A8J3JBT7_9ACTN</name>
<comment type="similarity">
    <text evidence="1">Belongs to the LytR/CpsA/Psr (LCP) family.</text>
</comment>
<evidence type="ECO:0000313" key="5">
    <source>
        <dbReference type="Proteomes" id="UP000601223"/>
    </source>
</evidence>
<dbReference type="NCBIfam" id="TIGR00350">
    <property type="entry name" value="lytR_cpsA_psr"/>
    <property type="match status" value="1"/>
</dbReference>
<gene>
    <name evidence="4" type="ORF">Cba03nite_10880</name>
</gene>
<dbReference type="Gene3D" id="3.40.630.190">
    <property type="entry name" value="LCP protein"/>
    <property type="match status" value="1"/>
</dbReference>
<keyword evidence="5" id="KW-1185">Reference proteome</keyword>
<dbReference type="InterPro" id="IPR004474">
    <property type="entry name" value="LytR_CpsA_psr"/>
</dbReference>
<dbReference type="PANTHER" id="PTHR33392:SF6">
    <property type="entry name" value="POLYISOPRENYL-TEICHOIC ACID--PEPTIDOGLYCAN TEICHOIC ACID TRANSFERASE TAGU"/>
    <property type="match status" value="1"/>
</dbReference>
<reference evidence="4 5" key="1">
    <citation type="submission" date="2021-01" db="EMBL/GenBank/DDBJ databases">
        <title>Whole genome shotgun sequence of Catellatospora bangladeshensis NBRC 107357.</title>
        <authorList>
            <person name="Komaki H."/>
            <person name="Tamura T."/>
        </authorList>
    </citation>
    <scope>NUCLEOTIDE SEQUENCE [LARGE SCALE GENOMIC DNA]</scope>
    <source>
        <strain evidence="4 5">NBRC 107357</strain>
    </source>
</reference>
<feature type="compositionally biased region" description="Acidic residues" evidence="2">
    <location>
        <begin position="342"/>
        <end position="358"/>
    </location>
</feature>
<accession>A0A8J3JBT7</accession>
<feature type="region of interest" description="Disordered" evidence="2">
    <location>
        <begin position="335"/>
        <end position="368"/>
    </location>
</feature>
<evidence type="ECO:0000259" key="3">
    <source>
        <dbReference type="Pfam" id="PF03816"/>
    </source>
</evidence>
<sequence length="407" mass="44585">MHFMVAKQWRTAARWARWSVLTGTALMLLSGASLVTVDRVLARYESAIHNEDLFGDQTGPARPRPEDIKGPLNVLLAGIDPRRGDPTWIPRADSVLVMHVPAGLDRGYLFSLPRDLLVAIPPFPKSGYAGNAQDKLAHAMYFGSMVPGSPNANYAQGFELLAATVSQYTGIARFDAGAIIDFSGFKDVIDALGGIDMTVDERVASIHLEPDGDPRDRVGDSYVGEQMVYEPGLRHFKGWQALDYARQRYVTGGDYARQRHQQQLVRAMVAKGFSADVLADPLQLDAVLRAAGDSLTFSGRGHGVIDWAFALQDIRPSRIAMIRLSGGGVGRYVLDKDKKDDEGDDGGDDGGDDDDDDDKKDKKKSKPKMKYQYLGEQLDLDAKQFLAAVSAGAVENYLAFHPELINN</sequence>
<evidence type="ECO:0000256" key="1">
    <source>
        <dbReference type="ARBA" id="ARBA00006068"/>
    </source>
</evidence>
<dbReference type="Proteomes" id="UP000601223">
    <property type="component" value="Unassembled WGS sequence"/>
</dbReference>
<proteinExistence type="inferred from homology"/>
<dbReference type="EMBL" id="BONF01000008">
    <property type="protein sequence ID" value="GIF79739.1"/>
    <property type="molecule type" value="Genomic_DNA"/>
</dbReference>
<organism evidence="4 5">
    <name type="scientific">Catellatospora bangladeshensis</name>
    <dbReference type="NCBI Taxonomy" id="310355"/>
    <lineage>
        <taxon>Bacteria</taxon>
        <taxon>Bacillati</taxon>
        <taxon>Actinomycetota</taxon>
        <taxon>Actinomycetes</taxon>
        <taxon>Micromonosporales</taxon>
        <taxon>Micromonosporaceae</taxon>
        <taxon>Catellatospora</taxon>
    </lineage>
</organism>
<comment type="caution">
    <text evidence="4">The sequence shown here is derived from an EMBL/GenBank/DDBJ whole genome shotgun (WGS) entry which is preliminary data.</text>
</comment>
<dbReference type="AlphaFoldDB" id="A0A8J3JBT7"/>
<protein>
    <recommendedName>
        <fullName evidence="3">Cell envelope-related transcriptional attenuator domain-containing protein</fullName>
    </recommendedName>
</protein>
<evidence type="ECO:0000256" key="2">
    <source>
        <dbReference type="SAM" id="MobiDB-lite"/>
    </source>
</evidence>
<dbReference type="InterPro" id="IPR050922">
    <property type="entry name" value="LytR/CpsA/Psr_CW_biosynth"/>
</dbReference>
<evidence type="ECO:0000313" key="4">
    <source>
        <dbReference type="EMBL" id="GIF79739.1"/>
    </source>
</evidence>
<dbReference type="Pfam" id="PF03816">
    <property type="entry name" value="LytR_cpsA_psr"/>
    <property type="match status" value="1"/>
</dbReference>
<feature type="domain" description="Cell envelope-related transcriptional attenuator" evidence="3">
    <location>
        <begin position="91"/>
        <end position="271"/>
    </location>
</feature>